<evidence type="ECO:0000313" key="3">
    <source>
        <dbReference type="EnsemblMetazoa" id="CLYHEMP001027.1"/>
    </source>
</evidence>
<dbReference type="AlphaFoldDB" id="A0A7M5TS74"/>
<protein>
    <recommendedName>
        <fullName evidence="5">TNF family profile domain-containing protein</fullName>
    </recommendedName>
</protein>
<evidence type="ECO:0000313" key="4">
    <source>
        <dbReference type="Proteomes" id="UP000594262"/>
    </source>
</evidence>
<dbReference type="RefSeq" id="XP_066912278.1">
    <property type="nucleotide sequence ID" value="XM_067056177.1"/>
</dbReference>
<dbReference type="Proteomes" id="UP000594262">
    <property type="component" value="Unplaced"/>
</dbReference>
<dbReference type="Gene3D" id="2.60.120.40">
    <property type="match status" value="1"/>
</dbReference>
<name>A0A7M5TS74_9CNID</name>
<feature type="compositionally biased region" description="Polar residues" evidence="1">
    <location>
        <begin position="1"/>
        <end position="16"/>
    </location>
</feature>
<evidence type="ECO:0000256" key="2">
    <source>
        <dbReference type="SAM" id="Phobius"/>
    </source>
</evidence>
<sequence length="307" mass="34981">MDTIQENQAIKTSLISQRDERASTSSTGSDTVPLVRDCGKEDSSFIDVENSRNTKSAKEMEGETHFSMAFERYFFGKHSAYRERTILGVLLTILLISLIVLVIYVYERMKESNEYYDREIHYLRNKIESRDLEYAEKNPKLTKPAYTGRERKAGTSFAFDKGYDNFGKVMIKVVGSGGLDKSQTDTALNHWQENLRQGNISFYQGREVIIKIAGYYLIQVRMFFKGNENYAGQHLDYGVVRKGLHKETIFISSATRPKDICGRACSLSISEIVRLDEGDMLSIQTKKSGQTFGMYKDKASFGVCKLN</sequence>
<keyword evidence="2" id="KW-1133">Transmembrane helix</keyword>
<dbReference type="SUPFAM" id="SSF49842">
    <property type="entry name" value="TNF-like"/>
    <property type="match status" value="1"/>
</dbReference>
<keyword evidence="2" id="KW-0472">Membrane</keyword>
<dbReference type="GeneID" id="136799465"/>
<proteinExistence type="predicted"/>
<keyword evidence="2" id="KW-0812">Transmembrane</keyword>
<reference evidence="3" key="1">
    <citation type="submission" date="2021-01" db="UniProtKB">
        <authorList>
            <consortium name="EnsemblMetazoa"/>
        </authorList>
    </citation>
    <scope>IDENTIFICATION</scope>
</reference>
<dbReference type="EnsemblMetazoa" id="CLYHEMT001027.1">
    <property type="protein sequence ID" value="CLYHEMP001027.1"/>
    <property type="gene ID" value="CLYHEMG001027"/>
</dbReference>
<keyword evidence="4" id="KW-1185">Reference proteome</keyword>
<feature type="region of interest" description="Disordered" evidence="1">
    <location>
        <begin position="1"/>
        <end position="33"/>
    </location>
</feature>
<organism evidence="3 4">
    <name type="scientific">Clytia hemisphaerica</name>
    <dbReference type="NCBI Taxonomy" id="252671"/>
    <lineage>
        <taxon>Eukaryota</taxon>
        <taxon>Metazoa</taxon>
        <taxon>Cnidaria</taxon>
        <taxon>Hydrozoa</taxon>
        <taxon>Hydroidolina</taxon>
        <taxon>Leptothecata</taxon>
        <taxon>Obeliida</taxon>
        <taxon>Clytiidae</taxon>
        <taxon>Clytia</taxon>
    </lineage>
</organism>
<evidence type="ECO:0000256" key="1">
    <source>
        <dbReference type="SAM" id="MobiDB-lite"/>
    </source>
</evidence>
<dbReference type="InterPro" id="IPR008983">
    <property type="entry name" value="Tumour_necrosis_fac-like_dom"/>
</dbReference>
<evidence type="ECO:0008006" key="5">
    <source>
        <dbReference type="Google" id="ProtNLM"/>
    </source>
</evidence>
<feature type="transmembrane region" description="Helical" evidence="2">
    <location>
        <begin position="86"/>
        <end position="106"/>
    </location>
</feature>
<accession>A0A7M5TS74</accession>